<protein>
    <submittedName>
        <fullName evidence="2">Uncharacterized protein</fullName>
    </submittedName>
</protein>
<accession>V4A746</accession>
<keyword evidence="3" id="KW-1185">Reference proteome</keyword>
<dbReference type="EMBL" id="KB202050">
    <property type="protein sequence ID" value="ESO92552.1"/>
    <property type="molecule type" value="Genomic_DNA"/>
</dbReference>
<dbReference type="KEGG" id="lgi:LOTGIDRAFT_162460"/>
<feature type="compositionally biased region" description="Low complexity" evidence="1">
    <location>
        <begin position="252"/>
        <end position="261"/>
    </location>
</feature>
<proteinExistence type="predicted"/>
<dbReference type="GeneID" id="20239021"/>
<gene>
    <name evidence="2" type="ORF">LOTGIDRAFT_162460</name>
</gene>
<name>V4A746_LOTGI</name>
<evidence type="ECO:0000313" key="3">
    <source>
        <dbReference type="Proteomes" id="UP000030746"/>
    </source>
</evidence>
<organism evidence="2 3">
    <name type="scientific">Lottia gigantea</name>
    <name type="common">Giant owl limpet</name>
    <dbReference type="NCBI Taxonomy" id="225164"/>
    <lineage>
        <taxon>Eukaryota</taxon>
        <taxon>Metazoa</taxon>
        <taxon>Spiralia</taxon>
        <taxon>Lophotrochozoa</taxon>
        <taxon>Mollusca</taxon>
        <taxon>Gastropoda</taxon>
        <taxon>Patellogastropoda</taxon>
        <taxon>Lottioidea</taxon>
        <taxon>Lottiidae</taxon>
        <taxon>Lottia</taxon>
    </lineage>
</organism>
<evidence type="ECO:0000256" key="1">
    <source>
        <dbReference type="SAM" id="MobiDB-lite"/>
    </source>
</evidence>
<dbReference type="CTD" id="20239021"/>
<dbReference type="HOGENOM" id="CLU_916113_0_0_1"/>
<feature type="region of interest" description="Disordered" evidence="1">
    <location>
        <begin position="222"/>
        <end position="261"/>
    </location>
</feature>
<dbReference type="RefSeq" id="XP_009056693.1">
    <property type="nucleotide sequence ID" value="XM_009058445.1"/>
</dbReference>
<dbReference type="Proteomes" id="UP000030746">
    <property type="component" value="Unassembled WGS sequence"/>
</dbReference>
<reference evidence="2 3" key="1">
    <citation type="journal article" date="2013" name="Nature">
        <title>Insights into bilaterian evolution from three spiralian genomes.</title>
        <authorList>
            <person name="Simakov O."/>
            <person name="Marletaz F."/>
            <person name="Cho S.J."/>
            <person name="Edsinger-Gonzales E."/>
            <person name="Havlak P."/>
            <person name="Hellsten U."/>
            <person name="Kuo D.H."/>
            <person name="Larsson T."/>
            <person name="Lv J."/>
            <person name="Arendt D."/>
            <person name="Savage R."/>
            <person name="Osoegawa K."/>
            <person name="de Jong P."/>
            <person name="Grimwood J."/>
            <person name="Chapman J.A."/>
            <person name="Shapiro H."/>
            <person name="Aerts A."/>
            <person name="Otillar R.P."/>
            <person name="Terry A.Y."/>
            <person name="Boore J.L."/>
            <person name="Grigoriev I.V."/>
            <person name="Lindberg D.R."/>
            <person name="Seaver E.C."/>
            <person name="Weisblat D.A."/>
            <person name="Putnam N.H."/>
            <person name="Rokhsar D.S."/>
        </authorList>
    </citation>
    <scope>NUCLEOTIDE SEQUENCE [LARGE SCALE GENOMIC DNA]</scope>
</reference>
<dbReference type="AlphaFoldDB" id="V4A746"/>
<evidence type="ECO:0000313" key="2">
    <source>
        <dbReference type="EMBL" id="ESO92552.1"/>
    </source>
</evidence>
<sequence>MFRWLKKKYQKNNENSKSSTCRRLSFPDVIDHEFYFGNLKQLEDRQYRSYSNLSTDFSFEHIYAEIDDRDSLPGTSLSELSVVDIVEDGYEEVNSVPLSPFRPATDEDDGYLIPLRPCSSGSDEDAQKFLNYFVVTPEKDLVTKTVSNSIMRASRSSNGRTMQLSKRKEVKSWHGRIGPLSSEDDLWEDVTNEFVFQLDTVATVERTPSKLSSLSRKIPFWNKHRGGGQSTKENVASKKKCKNVGLSRTNPSSNNSDSLGSFSDLSDDTYYCEVRTVPETASVFQEMPYFNPRCGFGLNKWYKS</sequence>